<evidence type="ECO:0000256" key="7">
    <source>
        <dbReference type="ARBA" id="ARBA00023002"/>
    </source>
</evidence>
<comment type="similarity">
    <text evidence="2">Belongs to the cytochrome P450 family.</text>
</comment>
<keyword evidence="14" id="KW-1185">Reference proteome</keyword>
<evidence type="ECO:0000313" key="13">
    <source>
        <dbReference type="EMBL" id="KAL3509071.1"/>
    </source>
</evidence>
<dbReference type="InterPro" id="IPR050665">
    <property type="entry name" value="Cytochrome_P450_Monooxygen"/>
</dbReference>
<keyword evidence="4 12" id="KW-0812">Transmembrane</keyword>
<evidence type="ECO:0000313" key="14">
    <source>
        <dbReference type="Proteomes" id="UP001630127"/>
    </source>
</evidence>
<dbReference type="AlphaFoldDB" id="A0ABD2YQ95"/>
<dbReference type="Gene3D" id="1.10.630.10">
    <property type="entry name" value="Cytochrome P450"/>
    <property type="match status" value="1"/>
</dbReference>
<reference evidence="13 14" key="1">
    <citation type="submission" date="2024-11" db="EMBL/GenBank/DDBJ databases">
        <title>A near-complete genome assembly of Cinchona calisaya.</title>
        <authorList>
            <person name="Lian D.C."/>
            <person name="Zhao X.W."/>
            <person name="Wei L."/>
        </authorList>
    </citation>
    <scope>NUCLEOTIDE SEQUENCE [LARGE SCALE GENOMIC DNA]</scope>
    <source>
        <tissue evidence="13">Nenye</tissue>
    </source>
</reference>
<accession>A0ABD2YQ95</accession>
<feature type="binding site" description="axial binding residue" evidence="11">
    <location>
        <position position="467"/>
    </location>
    <ligand>
        <name>heme</name>
        <dbReference type="ChEBI" id="CHEBI:30413"/>
    </ligand>
    <ligandPart>
        <name>Fe</name>
        <dbReference type="ChEBI" id="CHEBI:18248"/>
    </ligandPart>
</feature>
<protein>
    <recommendedName>
        <fullName evidence="15">Cytochrome P450</fullName>
    </recommendedName>
</protein>
<evidence type="ECO:0000256" key="2">
    <source>
        <dbReference type="ARBA" id="ARBA00010617"/>
    </source>
</evidence>
<keyword evidence="9" id="KW-0503">Monooxygenase</keyword>
<keyword evidence="6 12" id="KW-1133">Transmembrane helix</keyword>
<keyword evidence="8 11" id="KW-0408">Iron</keyword>
<dbReference type="GO" id="GO:0016020">
    <property type="term" value="C:membrane"/>
    <property type="evidence" value="ECO:0007669"/>
    <property type="project" value="UniProtKB-SubCell"/>
</dbReference>
<dbReference type="PANTHER" id="PTHR24282:SF273">
    <property type="entry name" value="CYTOCHROME P450 CYP72A219-LIKE"/>
    <property type="match status" value="1"/>
</dbReference>
<keyword evidence="7" id="KW-0560">Oxidoreductase</keyword>
<evidence type="ECO:0000256" key="3">
    <source>
        <dbReference type="ARBA" id="ARBA00022617"/>
    </source>
</evidence>
<dbReference type="GO" id="GO:0046872">
    <property type="term" value="F:metal ion binding"/>
    <property type="evidence" value="ECO:0007669"/>
    <property type="project" value="UniProtKB-KW"/>
</dbReference>
<dbReference type="GO" id="GO:0009753">
    <property type="term" value="P:response to jasmonic acid"/>
    <property type="evidence" value="ECO:0007669"/>
    <property type="project" value="UniProtKB-ARBA"/>
</dbReference>
<dbReference type="Pfam" id="PF00067">
    <property type="entry name" value="p450"/>
    <property type="match status" value="1"/>
</dbReference>
<gene>
    <name evidence="13" type="ORF">ACH5RR_028472</name>
</gene>
<sequence>MEISDYYTSTAIISSCIIILLALAWKLLNWVWLKPKRLEKLLREQGFKGNPYRLVFGDLKDISALIKEAHSKPINLSDDIVPRIIPEFQNLVKKYGRKTYIWYGPEPAIFIQEPELLREAAQSINIFHKPQAGQFTKLLTPGLASYNGDKWAKHRKLINPAFNGERLKNMLPSFHTSANEMMRKWEEIVSPKGSCELDVWPNLQSMTSDAISRTAFGSNYEEGRKIFELQAEQIEHCVKALWSLFIPGWRFLPTKRNRKMSQIGKAVDGAIREIINARINAMRAGESCDDDLLGRLLESNSQEIAKHRDRDFGMTTEEVIEECKLFYFAGQETTSVLLVWTMILLSRHQDWQVRARDEVLQLFGTKKPDFDGLNRLKLVTIILYEVLRLYPPLPVNSRRAAAETKLGNLTLPSGMLLLKHIMLIHHDPEIWGDDVQEFKPERFSEGVSNATKGQAAFFPFGWGPRICTGQNFALLEAKLVLVMILQRFSFELSPSYIHAPQTMITLRPQHGAHLILHKL</sequence>
<dbReference type="InterPro" id="IPR036396">
    <property type="entry name" value="Cyt_P450_sf"/>
</dbReference>
<evidence type="ECO:0000256" key="1">
    <source>
        <dbReference type="ARBA" id="ARBA00004370"/>
    </source>
</evidence>
<comment type="cofactor">
    <cofactor evidence="11">
        <name>heme</name>
        <dbReference type="ChEBI" id="CHEBI:30413"/>
    </cofactor>
</comment>
<evidence type="ECO:0000256" key="6">
    <source>
        <dbReference type="ARBA" id="ARBA00022989"/>
    </source>
</evidence>
<dbReference type="GO" id="GO:0009820">
    <property type="term" value="P:alkaloid metabolic process"/>
    <property type="evidence" value="ECO:0007669"/>
    <property type="project" value="UniProtKB-ARBA"/>
</dbReference>
<evidence type="ECO:0008006" key="15">
    <source>
        <dbReference type="Google" id="ProtNLM"/>
    </source>
</evidence>
<dbReference type="InterPro" id="IPR002401">
    <property type="entry name" value="Cyt_P450_E_grp-I"/>
</dbReference>
<dbReference type="FunFam" id="1.10.630.10:FF:000029">
    <property type="entry name" value="Cytochrome P450 734A1"/>
    <property type="match status" value="1"/>
</dbReference>
<keyword evidence="3 11" id="KW-0349">Heme</keyword>
<dbReference type="PANTHER" id="PTHR24282">
    <property type="entry name" value="CYTOCHROME P450 FAMILY MEMBER"/>
    <property type="match status" value="1"/>
</dbReference>
<dbReference type="InterPro" id="IPR001128">
    <property type="entry name" value="Cyt_P450"/>
</dbReference>
<dbReference type="GO" id="GO:0004497">
    <property type="term" value="F:monooxygenase activity"/>
    <property type="evidence" value="ECO:0007669"/>
    <property type="project" value="UniProtKB-KW"/>
</dbReference>
<evidence type="ECO:0000256" key="12">
    <source>
        <dbReference type="SAM" id="Phobius"/>
    </source>
</evidence>
<dbReference type="Proteomes" id="UP001630127">
    <property type="component" value="Unassembled WGS sequence"/>
</dbReference>
<comment type="subcellular location">
    <subcellularLocation>
        <location evidence="1">Membrane</location>
    </subcellularLocation>
</comment>
<name>A0ABD2YQ95_9GENT</name>
<dbReference type="PRINTS" id="PR00463">
    <property type="entry name" value="EP450I"/>
</dbReference>
<comment type="caution">
    <text evidence="13">The sequence shown here is derived from an EMBL/GenBank/DDBJ whole genome shotgun (WGS) entry which is preliminary data.</text>
</comment>
<evidence type="ECO:0000256" key="11">
    <source>
        <dbReference type="PIRSR" id="PIRSR602401-1"/>
    </source>
</evidence>
<dbReference type="PRINTS" id="PR00385">
    <property type="entry name" value="P450"/>
</dbReference>
<dbReference type="SUPFAM" id="SSF48264">
    <property type="entry name" value="Cytochrome P450"/>
    <property type="match status" value="1"/>
</dbReference>
<evidence type="ECO:0000256" key="10">
    <source>
        <dbReference type="ARBA" id="ARBA00023136"/>
    </source>
</evidence>
<keyword evidence="10 12" id="KW-0472">Membrane</keyword>
<feature type="transmembrane region" description="Helical" evidence="12">
    <location>
        <begin position="12"/>
        <end position="33"/>
    </location>
</feature>
<evidence type="ECO:0000256" key="4">
    <source>
        <dbReference type="ARBA" id="ARBA00022692"/>
    </source>
</evidence>
<keyword evidence="5 11" id="KW-0479">Metal-binding</keyword>
<dbReference type="EMBL" id="JBJUIK010000012">
    <property type="protein sequence ID" value="KAL3509071.1"/>
    <property type="molecule type" value="Genomic_DNA"/>
</dbReference>
<evidence type="ECO:0000256" key="5">
    <source>
        <dbReference type="ARBA" id="ARBA00022723"/>
    </source>
</evidence>
<proteinExistence type="inferred from homology"/>
<dbReference type="CDD" id="cd20642">
    <property type="entry name" value="CYP72"/>
    <property type="match status" value="1"/>
</dbReference>
<organism evidence="13 14">
    <name type="scientific">Cinchona calisaya</name>
    <dbReference type="NCBI Taxonomy" id="153742"/>
    <lineage>
        <taxon>Eukaryota</taxon>
        <taxon>Viridiplantae</taxon>
        <taxon>Streptophyta</taxon>
        <taxon>Embryophyta</taxon>
        <taxon>Tracheophyta</taxon>
        <taxon>Spermatophyta</taxon>
        <taxon>Magnoliopsida</taxon>
        <taxon>eudicotyledons</taxon>
        <taxon>Gunneridae</taxon>
        <taxon>Pentapetalae</taxon>
        <taxon>asterids</taxon>
        <taxon>lamiids</taxon>
        <taxon>Gentianales</taxon>
        <taxon>Rubiaceae</taxon>
        <taxon>Cinchonoideae</taxon>
        <taxon>Cinchoneae</taxon>
        <taxon>Cinchona</taxon>
    </lineage>
</organism>
<evidence type="ECO:0000256" key="8">
    <source>
        <dbReference type="ARBA" id="ARBA00023004"/>
    </source>
</evidence>
<evidence type="ECO:0000256" key="9">
    <source>
        <dbReference type="ARBA" id="ARBA00023033"/>
    </source>
</evidence>